<dbReference type="InterPro" id="IPR001633">
    <property type="entry name" value="EAL_dom"/>
</dbReference>
<evidence type="ECO:0000313" key="3">
    <source>
        <dbReference type="Proteomes" id="UP000351155"/>
    </source>
</evidence>
<reference evidence="2 3" key="1">
    <citation type="submission" date="2019-03" db="EMBL/GenBank/DDBJ databases">
        <authorList>
            <consortium name="Pathogen Informatics"/>
        </authorList>
    </citation>
    <scope>NUCLEOTIDE SEQUENCE [LARGE SCALE GENOMIC DNA]</scope>
    <source>
        <strain evidence="2 3">NCTC12126</strain>
    </source>
</reference>
<dbReference type="Pfam" id="PF00563">
    <property type="entry name" value="EAL"/>
    <property type="match status" value="1"/>
</dbReference>
<accession>A0A484WV72</accession>
<dbReference type="PROSITE" id="PS50883">
    <property type="entry name" value="EAL"/>
    <property type="match status" value="1"/>
</dbReference>
<dbReference type="EMBL" id="CAADIW010000006">
    <property type="protein sequence ID" value="VFS15254.1"/>
    <property type="molecule type" value="Genomic_DNA"/>
</dbReference>
<evidence type="ECO:0000313" key="2">
    <source>
        <dbReference type="EMBL" id="VFS15254.1"/>
    </source>
</evidence>
<dbReference type="SUPFAM" id="SSF141868">
    <property type="entry name" value="EAL domain-like"/>
    <property type="match status" value="1"/>
</dbReference>
<name>A0A484WV72_9ENTR</name>
<dbReference type="Proteomes" id="UP000351155">
    <property type="component" value="Unassembled WGS sequence"/>
</dbReference>
<sequence length="226" mass="25417">MYTVLPSPVFQRISGLRFQPLVDLRSGQVVAHEVLVEIPNVNLEAFFATLPSRCALQIFFWQANTLLQMPGAGHYWLNLLAEHFLDARAIGLLLRLRHQQRLTIEIQDPFTLTRMNEAEQRRFHDALNQLKQAGWNIWLDDLTWDLAEEYVRLALPLDGVKIDRSALHAQEGPAALVQSVMAGIAKAVVIEGIETSQDLARACATGAQFGQGFLWPESRVNARVPV</sequence>
<dbReference type="PANTHER" id="PTHR33121">
    <property type="entry name" value="CYCLIC DI-GMP PHOSPHODIESTERASE PDEF"/>
    <property type="match status" value="1"/>
</dbReference>
<organism evidence="2 3">
    <name type="scientific">Enterobacter cancerogenus</name>
    <dbReference type="NCBI Taxonomy" id="69218"/>
    <lineage>
        <taxon>Bacteria</taxon>
        <taxon>Pseudomonadati</taxon>
        <taxon>Pseudomonadota</taxon>
        <taxon>Gammaproteobacteria</taxon>
        <taxon>Enterobacterales</taxon>
        <taxon>Enterobacteriaceae</taxon>
        <taxon>Enterobacter</taxon>
        <taxon>Enterobacter cloacae complex</taxon>
    </lineage>
</organism>
<feature type="domain" description="EAL" evidence="1">
    <location>
        <begin position="1"/>
        <end position="226"/>
    </location>
</feature>
<dbReference type="InterPro" id="IPR035919">
    <property type="entry name" value="EAL_sf"/>
</dbReference>
<dbReference type="AlphaFoldDB" id="A0A484WV72"/>
<gene>
    <name evidence="2" type="ORF">NCTC12126_01162</name>
</gene>
<dbReference type="GO" id="GO:0071111">
    <property type="term" value="F:cyclic-guanylate-specific phosphodiesterase activity"/>
    <property type="evidence" value="ECO:0007669"/>
    <property type="project" value="InterPro"/>
</dbReference>
<proteinExistence type="predicted"/>
<evidence type="ECO:0000259" key="1">
    <source>
        <dbReference type="PROSITE" id="PS50883"/>
    </source>
</evidence>
<dbReference type="CDD" id="cd01948">
    <property type="entry name" value="EAL"/>
    <property type="match status" value="1"/>
</dbReference>
<dbReference type="PANTHER" id="PTHR33121:SF70">
    <property type="entry name" value="SIGNALING PROTEIN YKOW"/>
    <property type="match status" value="1"/>
</dbReference>
<dbReference type="SMART" id="SM00052">
    <property type="entry name" value="EAL"/>
    <property type="match status" value="1"/>
</dbReference>
<dbReference type="InterPro" id="IPR050706">
    <property type="entry name" value="Cyclic-di-GMP_PDE-like"/>
</dbReference>
<protein>
    <submittedName>
        <fullName evidence="2">FOG: EAL domain</fullName>
    </submittedName>
</protein>
<dbReference type="Gene3D" id="3.20.20.450">
    <property type="entry name" value="EAL domain"/>
    <property type="match status" value="1"/>
</dbReference>